<protein>
    <recommendedName>
        <fullName evidence="7">Cyclin-like domain-containing protein</fullName>
    </recommendedName>
</protein>
<evidence type="ECO:0000256" key="2">
    <source>
        <dbReference type="RuleBase" id="RU000383"/>
    </source>
</evidence>
<evidence type="ECO:0000259" key="5">
    <source>
        <dbReference type="SMART" id="SM01332"/>
    </source>
</evidence>
<feature type="region of interest" description="Disordered" evidence="3">
    <location>
        <begin position="284"/>
        <end position="357"/>
    </location>
</feature>
<reference evidence="6" key="1">
    <citation type="submission" date="2021-01" db="EMBL/GenBank/DDBJ databases">
        <authorList>
            <person name="Corre E."/>
            <person name="Pelletier E."/>
            <person name="Niang G."/>
            <person name="Scheremetjew M."/>
            <person name="Finn R."/>
            <person name="Kale V."/>
            <person name="Holt S."/>
            <person name="Cochrane G."/>
            <person name="Meng A."/>
            <person name="Brown T."/>
            <person name="Cohen L."/>
        </authorList>
    </citation>
    <scope>NUCLEOTIDE SEQUENCE</scope>
    <source>
        <strain evidence="6">10249 10 AB</strain>
    </source>
</reference>
<dbReference type="FunFam" id="1.10.472.10:FF:000093">
    <property type="entry name" value="Predicted protein"/>
    <property type="match status" value="1"/>
</dbReference>
<feature type="domain" description="Cyclin C-terminal" evidence="5">
    <location>
        <begin position="168"/>
        <end position="304"/>
    </location>
</feature>
<dbReference type="Pfam" id="PF00134">
    <property type="entry name" value="Cyclin_N"/>
    <property type="match status" value="1"/>
</dbReference>
<dbReference type="SUPFAM" id="SSF47954">
    <property type="entry name" value="Cyclin-like"/>
    <property type="match status" value="1"/>
</dbReference>
<feature type="compositionally biased region" description="Polar residues" evidence="3">
    <location>
        <begin position="338"/>
        <end position="350"/>
    </location>
</feature>
<dbReference type="InterPro" id="IPR004367">
    <property type="entry name" value="Cyclin_C-dom"/>
</dbReference>
<dbReference type="AlphaFoldDB" id="A0A7S4EJ60"/>
<feature type="domain" description="Cyclin-like" evidence="4">
    <location>
        <begin position="70"/>
        <end position="159"/>
    </location>
</feature>
<dbReference type="Gene3D" id="1.10.472.10">
    <property type="entry name" value="Cyclin-like"/>
    <property type="match status" value="2"/>
</dbReference>
<feature type="compositionally biased region" description="Acidic residues" evidence="3">
    <location>
        <begin position="287"/>
        <end position="334"/>
    </location>
</feature>
<dbReference type="PANTHER" id="PTHR10177">
    <property type="entry name" value="CYCLINS"/>
    <property type="match status" value="1"/>
</dbReference>
<dbReference type="InterPro" id="IPR013763">
    <property type="entry name" value="Cyclin-like_dom"/>
</dbReference>
<evidence type="ECO:0000313" key="6">
    <source>
        <dbReference type="EMBL" id="CAE0716016.1"/>
    </source>
</evidence>
<evidence type="ECO:0008006" key="7">
    <source>
        <dbReference type="Google" id="ProtNLM"/>
    </source>
</evidence>
<dbReference type="Pfam" id="PF02984">
    <property type="entry name" value="Cyclin_C"/>
    <property type="match status" value="1"/>
</dbReference>
<evidence type="ECO:0000256" key="3">
    <source>
        <dbReference type="SAM" id="MobiDB-lite"/>
    </source>
</evidence>
<evidence type="ECO:0000259" key="4">
    <source>
        <dbReference type="SMART" id="SM00385"/>
    </source>
</evidence>
<accession>A0A7S4EJ60</accession>
<sequence length="357" mass="40993">MVKTLKLDTSSIEYAILPEHVKDDVPDRISIMLIQEENEYGCFDYLAANEAVRKKVSKPVDEDCRVKMCEWCYQVVDFCKFRRETVGIGMSYLDRYMCSSKGTKALGDRKEYQLVAMTCLYIAIKLHEPLEMETSLLADLSRGCYTEMEFANMEQNILEAIDWRVSGPTPLAFVLHYLAFLPNIVPSPVMEAIFDYARYQIELGIADHSFVKSKPSVVGMAALLNALEGMDSTLLPDRIHDRLLRTIIMYTSIDLDEVEIIQMRLSAILFTLLDDSDVRKYEKLVEDSDEDDDDDDSVDLSDDEDYDDDVESDDSESDDETSHEDYDYDDDEEEKNISPPTNHRSPTSVMRKSKTRK</sequence>
<dbReference type="InterPro" id="IPR036915">
    <property type="entry name" value="Cyclin-like_sf"/>
</dbReference>
<dbReference type="InterPro" id="IPR006671">
    <property type="entry name" value="Cyclin_N"/>
</dbReference>
<dbReference type="SMART" id="SM00385">
    <property type="entry name" value="CYCLIN"/>
    <property type="match status" value="1"/>
</dbReference>
<dbReference type="InterPro" id="IPR039361">
    <property type="entry name" value="Cyclin"/>
</dbReference>
<evidence type="ECO:0000256" key="1">
    <source>
        <dbReference type="ARBA" id="ARBA00023127"/>
    </source>
</evidence>
<name>A0A7S4EJ60_9STRA</name>
<comment type="similarity">
    <text evidence="2">Belongs to the cyclin family.</text>
</comment>
<dbReference type="EMBL" id="HBIX01011663">
    <property type="protein sequence ID" value="CAE0716016.1"/>
    <property type="molecule type" value="Transcribed_RNA"/>
</dbReference>
<organism evidence="6">
    <name type="scientific">Pseudo-nitzschia australis</name>
    <dbReference type="NCBI Taxonomy" id="44445"/>
    <lineage>
        <taxon>Eukaryota</taxon>
        <taxon>Sar</taxon>
        <taxon>Stramenopiles</taxon>
        <taxon>Ochrophyta</taxon>
        <taxon>Bacillariophyta</taxon>
        <taxon>Bacillariophyceae</taxon>
        <taxon>Bacillariophycidae</taxon>
        <taxon>Bacillariales</taxon>
        <taxon>Bacillariaceae</taxon>
        <taxon>Pseudo-nitzschia</taxon>
    </lineage>
</organism>
<proteinExistence type="inferred from homology"/>
<gene>
    <name evidence="6" type="ORF">PAUS00366_LOCUS8768</name>
</gene>
<dbReference type="SMART" id="SM01332">
    <property type="entry name" value="Cyclin_C"/>
    <property type="match status" value="1"/>
</dbReference>
<keyword evidence="1 2" id="KW-0195">Cyclin</keyword>